<keyword evidence="8" id="KW-1185">Reference proteome</keyword>
<keyword evidence="2 4" id="KW-0863">Zinc-finger</keyword>
<evidence type="ECO:0000313" key="7">
    <source>
        <dbReference type="EMBL" id="CAF0721483.1"/>
    </source>
</evidence>
<gene>
    <name evidence="7" type="ORF">OXX778_LOCUS2192</name>
</gene>
<evidence type="ECO:0000313" key="8">
    <source>
        <dbReference type="Proteomes" id="UP000663879"/>
    </source>
</evidence>
<dbReference type="SUPFAM" id="SSF57850">
    <property type="entry name" value="RING/U-box"/>
    <property type="match status" value="1"/>
</dbReference>
<proteinExistence type="predicted"/>
<evidence type="ECO:0000256" key="4">
    <source>
        <dbReference type="PROSITE-ProRule" id="PRU00175"/>
    </source>
</evidence>
<reference evidence="7" key="1">
    <citation type="submission" date="2021-02" db="EMBL/GenBank/DDBJ databases">
        <authorList>
            <person name="Nowell W R."/>
        </authorList>
    </citation>
    <scope>NUCLEOTIDE SEQUENCE</scope>
    <source>
        <strain evidence="7">Ploen Becks lab</strain>
    </source>
</reference>
<dbReference type="Gene3D" id="3.30.40.10">
    <property type="entry name" value="Zinc/RING finger domain, C3HC4 (zinc finger)"/>
    <property type="match status" value="1"/>
</dbReference>
<dbReference type="PROSITE" id="PS00518">
    <property type="entry name" value="ZF_RING_1"/>
    <property type="match status" value="2"/>
</dbReference>
<dbReference type="PROSITE" id="PS50089">
    <property type="entry name" value="ZF_RING_2"/>
    <property type="match status" value="1"/>
</dbReference>
<evidence type="ECO:0000256" key="5">
    <source>
        <dbReference type="SAM" id="Coils"/>
    </source>
</evidence>
<name>A0A813MS57_9BILA</name>
<dbReference type="AlphaFoldDB" id="A0A813MS57"/>
<feature type="coiled-coil region" evidence="5">
    <location>
        <begin position="207"/>
        <end position="234"/>
    </location>
</feature>
<keyword evidence="5" id="KW-0175">Coiled coil</keyword>
<sequence>MLSKSPLYLDYLICSKCDRPARAFIELPCFHIICTQCIQSLKLKFYYHCKKWKLFLKNDLNLCFSKSERLYLKAKKAQKDTLYEHLSILVENLIDKRQNKINFGIVTDYFNCKKCSKRLNSPQYLTCNHILCDICLKTSSNKCFYCSHGYKPIEKDFELDYFYEKVNEFINSKTSDLFQYLEIFFNNFDTKKFDAINFTNCDILLDFLDEKKIIKNAENEINSLRKDLIKKIHTDKNFKIIFKVSDIELKNVQIIGEFKNIIPIINRIKFLQFYPRHNFFDLSLGNEATVINWRPKLDVFYPLTSNKIYFVNLKNSINFDYELKVKNYLNSKFLNCHELNLGHKLEYFKIDVKHNRIVFFLEVKYEQEYVLKIYNINNLKFLCSKKFSNYLDNILFDELNIVTWCSSYLPCLKVYDQFLNELSNSISLSEDLTDNFYSLQDLDDKFLYLNNQFQIGKVCRMTGSLLDMINLENYDSNDLTQRPCHAKSEYLNLKVLDDCLIVATWSKILIFNKFNFNLLVENSIFQIANNDWLTQPNKVFLTRDNYLGFSDNNYVTFI</sequence>
<dbReference type="InterPro" id="IPR013083">
    <property type="entry name" value="Znf_RING/FYVE/PHD"/>
</dbReference>
<organism evidence="7 8">
    <name type="scientific">Brachionus calyciflorus</name>
    <dbReference type="NCBI Taxonomy" id="104777"/>
    <lineage>
        <taxon>Eukaryota</taxon>
        <taxon>Metazoa</taxon>
        <taxon>Spiralia</taxon>
        <taxon>Gnathifera</taxon>
        <taxon>Rotifera</taxon>
        <taxon>Eurotatoria</taxon>
        <taxon>Monogononta</taxon>
        <taxon>Pseudotrocha</taxon>
        <taxon>Ploima</taxon>
        <taxon>Brachionidae</taxon>
        <taxon>Brachionus</taxon>
    </lineage>
</organism>
<dbReference type="EMBL" id="CAJNOC010000164">
    <property type="protein sequence ID" value="CAF0721483.1"/>
    <property type="molecule type" value="Genomic_DNA"/>
</dbReference>
<protein>
    <recommendedName>
        <fullName evidence="6">RING-type domain-containing protein</fullName>
    </recommendedName>
</protein>
<evidence type="ECO:0000256" key="2">
    <source>
        <dbReference type="ARBA" id="ARBA00022771"/>
    </source>
</evidence>
<keyword evidence="1" id="KW-0479">Metal-binding</keyword>
<feature type="domain" description="RING-type" evidence="6">
    <location>
        <begin position="112"/>
        <end position="147"/>
    </location>
</feature>
<dbReference type="InterPro" id="IPR017907">
    <property type="entry name" value="Znf_RING_CS"/>
</dbReference>
<dbReference type="Proteomes" id="UP000663879">
    <property type="component" value="Unassembled WGS sequence"/>
</dbReference>
<accession>A0A813MS57</accession>
<comment type="caution">
    <text evidence="7">The sequence shown here is derived from an EMBL/GenBank/DDBJ whole genome shotgun (WGS) entry which is preliminary data.</text>
</comment>
<dbReference type="OrthoDB" id="10532938at2759"/>
<keyword evidence="3" id="KW-0862">Zinc</keyword>
<evidence type="ECO:0000256" key="3">
    <source>
        <dbReference type="ARBA" id="ARBA00022833"/>
    </source>
</evidence>
<evidence type="ECO:0000259" key="6">
    <source>
        <dbReference type="PROSITE" id="PS50089"/>
    </source>
</evidence>
<dbReference type="InterPro" id="IPR001841">
    <property type="entry name" value="Znf_RING"/>
</dbReference>
<dbReference type="GO" id="GO:0008270">
    <property type="term" value="F:zinc ion binding"/>
    <property type="evidence" value="ECO:0007669"/>
    <property type="project" value="UniProtKB-KW"/>
</dbReference>
<evidence type="ECO:0000256" key="1">
    <source>
        <dbReference type="ARBA" id="ARBA00022723"/>
    </source>
</evidence>